<dbReference type="UniPathway" id="UPA00109">
    <property type="reaction ID" value="UER00181"/>
</dbReference>
<protein>
    <recommendedName>
        <fullName evidence="4">Glucose-6-phosphate isomerase</fullName>
        <ecNumber evidence="4">5.3.1.9</ecNumber>
    </recommendedName>
</protein>
<dbReference type="GO" id="GO:0006096">
    <property type="term" value="P:glycolytic process"/>
    <property type="evidence" value="ECO:0007669"/>
    <property type="project" value="UniProtKB-UniPathway"/>
</dbReference>
<dbReference type="PROSITE" id="PS51463">
    <property type="entry name" value="P_GLUCOSE_ISOMERASE_3"/>
    <property type="match status" value="1"/>
</dbReference>
<dbReference type="GO" id="GO:0051156">
    <property type="term" value="P:glucose 6-phosphate metabolic process"/>
    <property type="evidence" value="ECO:0007669"/>
    <property type="project" value="TreeGrafter"/>
</dbReference>
<dbReference type="SUPFAM" id="SSF53697">
    <property type="entry name" value="SIS domain"/>
    <property type="match status" value="1"/>
</dbReference>
<dbReference type="GO" id="GO:0097367">
    <property type="term" value="F:carbohydrate derivative binding"/>
    <property type="evidence" value="ECO:0007669"/>
    <property type="project" value="InterPro"/>
</dbReference>
<comment type="similarity">
    <text evidence="4">Belongs to the GPI family.</text>
</comment>
<keyword evidence="2 4" id="KW-0324">Glycolysis</keyword>
<sequence length="561" mass="58103">MTDTTASTPFEVHVPEPVARATAAALDRLVADRVASRLDAGDPTVWGPEAEAEASIRLGWVHADRVSAPLVDEILALRDELRGQGVDRVVLAGMGGSSLAPEVITIAAGVPLHVLDTTDPQQLRRVLDADIERTVLVVSSKSGSTLETDSQRRAYEAAFRAAGIDPAGRIVIVTDPGSPLEAWGHDHGCRVFTADPHVGGRYSALTAFGLVPSGLAGADIHGLLAEAGRALPGLLADDPANPALRLAAALGGRALATADRVDKFAVACADGGRLADLPAWIEQLVAESTGKQGVGVLPIAVAAGDLEVAAQGRTADVQPVAVADRTDAAAQAALPDAVWVTGPLGAQFVGWEVATAAMGLLLGIDPFDQPDVESAKAAARTLLEHPVEETPALLTDGTLTVSAPGEFGPVAEAATLADALAALFDQLDDTLGYVAVQVYADRIGLGDLVSRRDALARALGRPVTFGWGPRFLHSTGQYHKGGPAEGVFLQLTRVSDDPLAIPERPFGFARLIRAQATGDAQVLAGHDLPVLRIESTDDAGLARALDTAVTAARSRRSGPRD</sequence>
<evidence type="ECO:0000313" key="6">
    <source>
        <dbReference type="Proteomes" id="UP000481339"/>
    </source>
</evidence>
<dbReference type="Proteomes" id="UP000481339">
    <property type="component" value="Unassembled WGS sequence"/>
</dbReference>
<dbReference type="PANTHER" id="PTHR11469:SF1">
    <property type="entry name" value="GLUCOSE-6-PHOSPHATE ISOMERASE"/>
    <property type="match status" value="1"/>
</dbReference>
<evidence type="ECO:0000313" key="5">
    <source>
        <dbReference type="EMBL" id="KAB1632868.1"/>
    </source>
</evidence>
<comment type="pathway">
    <text evidence="4">Carbohydrate degradation; glycolysis; D-glyceraldehyde 3-phosphate and glycerone phosphate from D-glucose: step 2/4.</text>
</comment>
<name>A0A7C8FUY2_9MICO</name>
<comment type="caution">
    <text evidence="5">The sequence shown here is derived from an EMBL/GenBank/DDBJ whole genome shotgun (WGS) entry which is preliminary data.</text>
</comment>
<evidence type="ECO:0000256" key="3">
    <source>
        <dbReference type="ARBA" id="ARBA00023235"/>
    </source>
</evidence>
<dbReference type="GO" id="GO:0048029">
    <property type="term" value="F:monosaccharide binding"/>
    <property type="evidence" value="ECO:0007669"/>
    <property type="project" value="TreeGrafter"/>
</dbReference>
<organism evidence="5 6">
    <name type="scientific">Pseudoclavibacter caeni</name>
    <dbReference type="NCBI Taxonomy" id="908846"/>
    <lineage>
        <taxon>Bacteria</taxon>
        <taxon>Bacillati</taxon>
        <taxon>Actinomycetota</taxon>
        <taxon>Actinomycetes</taxon>
        <taxon>Micrococcales</taxon>
        <taxon>Microbacteriaceae</taxon>
        <taxon>Pseudoclavibacter</taxon>
    </lineage>
</organism>
<dbReference type="PRINTS" id="PR00662">
    <property type="entry name" value="G6PISOMERASE"/>
</dbReference>
<dbReference type="PANTHER" id="PTHR11469">
    <property type="entry name" value="GLUCOSE-6-PHOSPHATE ISOMERASE"/>
    <property type="match status" value="1"/>
</dbReference>
<dbReference type="GO" id="GO:0006094">
    <property type="term" value="P:gluconeogenesis"/>
    <property type="evidence" value="ECO:0007669"/>
    <property type="project" value="UniProtKB-KW"/>
</dbReference>
<dbReference type="EMBL" id="WBKA01000002">
    <property type="protein sequence ID" value="KAB1632868.1"/>
    <property type="molecule type" value="Genomic_DNA"/>
</dbReference>
<dbReference type="AlphaFoldDB" id="A0A7C8FUY2"/>
<dbReference type="Gene3D" id="3.40.50.10490">
    <property type="entry name" value="Glucose-6-phosphate isomerase like protein, domain 1"/>
    <property type="match status" value="2"/>
</dbReference>
<keyword evidence="1 4" id="KW-0312">Gluconeogenesis</keyword>
<accession>A0A7C8FUY2</accession>
<keyword evidence="3 4" id="KW-0413">Isomerase</keyword>
<dbReference type="Pfam" id="PF00342">
    <property type="entry name" value="PGI"/>
    <property type="match status" value="1"/>
</dbReference>
<reference evidence="5 6" key="1">
    <citation type="submission" date="2019-09" db="EMBL/GenBank/DDBJ databases">
        <title>Phylogeny of genus Pseudoclavibacter and closely related genus.</title>
        <authorList>
            <person name="Li Y."/>
        </authorList>
    </citation>
    <scope>NUCLEOTIDE SEQUENCE [LARGE SCALE GENOMIC DNA]</scope>
    <source>
        <strain evidence="5 6">JCM 16921</strain>
    </source>
</reference>
<gene>
    <name evidence="5" type="ORF">F8O02_03125</name>
</gene>
<dbReference type="EC" id="5.3.1.9" evidence="4"/>
<dbReference type="InterPro" id="IPR046348">
    <property type="entry name" value="SIS_dom_sf"/>
</dbReference>
<dbReference type="GO" id="GO:0005829">
    <property type="term" value="C:cytosol"/>
    <property type="evidence" value="ECO:0007669"/>
    <property type="project" value="TreeGrafter"/>
</dbReference>
<dbReference type="GO" id="GO:0004347">
    <property type="term" value="F:glucose-6-phosphate isomerase activity"/>
    <property type="evidence" value="ECO:0007669"/>
    <property type="project" value="UniProtKB-EC"/>
</dbReference>
<dbReference type="OrthoDB" id="140919at2"/>
<keyword evidence="6" id="KW-1185">Reference proteome</keyword>
<dbReference type="RefSeq" id="WP_158035790.1">
    <property type="nucleotide sequence ID" value="NZ_BAAAZV010000003.1"/>
</dbReference>
<evidence type="ECO:0000256" key="2">
    <source>
        <dbReference type="ARBA" id="ARBA00023152"/>
    </source>
</evidence>
<proteinExistence type="inferred from homology"/>
<dbReference type="InterPro" id="IPR001672">
    <property type="entry name" value="G6P_Isomerase"/>
</dbReference>
<evidence type="ECO:0000256" key="1">
    <source>
        <dbReference type="ARBA" id="ARBA00022432"/>
    </source>
</evidence>
<comment type="catalytic activity">
    <reaction evidence="4">
        <text>alpha-D-glucose 6-phosphate = beta-D-fructose 6-phosphate</text>
        <dbReference type="Rhea" id="RHEA:11816"/>
        <dbReference type="ChEBI" id="CHEBI:57634"/>
        <dbReference type="ChEBI" id="CHEBI:58225"/>
        <dbReference type="EC" id="5.3.1.9"/>
    </reaction>
</comment>
<evidence type="ECO:0000256" key="4">
    <source>
        <dbReference type="RuleBase" id="RU000612"/>
    </source>
</evidence>